<protein>
    <submittedName>
        <fullName evidence="1">DHRS1-like protein</fullName>
    </submittedName>
</protein>
<keyword evidence="2" id="KW-1185">Reference proteome</keyword>
<dbReference type="PRINTS" id="PR00081">
    <property type="entry name" value="GDHRDH"/>
</dbReference>
<proteinExistence type="predicted"/>
<dbReference type="PANTHER" id="PTHR44147">
    <property type="entry name" value="DEHYDROGENASE/REDUCTASE SDR FAMILY MEMBER 1"/>
    <property type="match status" value="1"/>
</dbReference>
<dbReference type="PANTHER" id="PTHR44147:SF2">
    <property type="entry name" value="DEHYDROGENASE_REDUCTASE SDR FAMILY MEMBER 1"/>
    <property type="match status" value="1"/>
</dbReference>
<accession>A0ABY7G456</accession>
<dbReference type="InterPro" id="IPR002347">
    <property type="entry name" value="SDR_fam"/>
</dbReference>
<name>A0ABY7G456_MYAAR</name>
<dbReference type="EMBL" id="CP111027">
    <property type="protein sequence ID" value="WAR29233.1"/>
    <property type="molecule type" value="Genomic_DNA"/>
</dbReference>
<gene>
    <name evidence="1" type="ORF">MAR_002801</name>
</gene>
<evidence type="ECO:0000313" key="1">
    <source>
        <dbReference type="EMBL" id="WAR29233.1"/>
    </source>
</evidence>
<reference evidence="1" key="1">
    <citation type="submission" date="2022-11" db="EMBL/GenBank/DDBJ databases">
        <title>Centuries of genome instability and evolution in soft-shell clam transmissible cancer (bioRxiv).</title>
        <authorList>
            <person name="Hart S.F.M."/>
            <person name="Yonemitsu M.A."/>
            <person name="Giersch R.M."/>
            <person name="Beal B.F."/>
            <person name="Arriagada G."/>
            <person name="Davis B.W."/>
            <person name="Ostrander E.A."/>
            <person name="Goff S.P."/>
            <person name="Metzger M.J."/>
        </authorList>
    </citation>
    <scope>NUCLEOTIDE SEQUENCE</scope>
    <source>
        <strain evidence="1">MELC-2E11</strain>
        <tissue evidence="1">Siphon/mantle</tissue>
    </source>
</reference>
<evidence type="ECO:0000313" key="2">
    <source>
        <dbReference type="Proteomes" id="UP001164746"/>
    </source>
</evidence>
<dbReference type="SUPFAM" id="SSF51735">
    <property type="entry name" value="NAD(P)-binding Rossmann-fold domains"/>
    <property type="match status" value="2"/>
</dbReference>
<organism evidence="1 2">
    <name type="scientific">Mya arenaria</name>
    <name type="common">Soft-shell clam</name>
    <dbReference type="NCBI Taxonomy" id="6604"/>
    <lineage>
        <taxon>Eukaryota</taxon>
        <taxon>Metazoa</taxon>
        <taxon>Spiralia</taxon>
        <taxon>Lophotrochozoa</taxon>
        <taxon>Mollusca</taxon>
        <taxon>Bivalvia</taxon>
        <taxon>Autobranchia</taxon>
        <taxon>Heteroconchia</taxon>
        <taxon>Euheterodonta</taxon>
        <taxon>Imparidentia</taxon>
        <taxon>Neoheterodontei</taxon>
        <taxon>Myida</taxon>
        <taxon>Myoidea</taxon>
        <taxon>Myidae</taxon>
        <taxon>Mya</taxon>
    </lineage>
</organism>
<dbReference type="InterPro" id="IPR036291">
    <property type="entry name" value="NAD(P)-bd_dom_sf"/>
</dbReference>
<dbReference type="Gene3D" id="3.40.50.720">
    <property type="entry name" value="NAD(P)-binding Rossmann-like Domain"/>
    <property type="match status" value="2"/>
</dbReference>
<dbReference type="Pfam" id="PF00106">
    <property type="entry name" value="adh_short"/>
    <property type="match status" value="2"/>
</dbReference>
<dbReference type="Proteomes" id="UP001164746">
    <property type="component" value="Chromosome 16"/>
</dbReference>
<sequence length="640" mass="69745">MAPLSGKVCIVTGATRGIGKGIALQLAEKGAKVYITGRTLDPPKDSSIGGSLRDTAREIEARGGTCIPVQCDHSNDKDIEQLFETVKRENDGRLDILVNNAYSAVNAIFSSMGKPFYEQPTSMWDTVNNVGLRNHYICSVLASRLMVPRKQGLIVNISSAGGLRYLFNAAYGIGKEACDRMAADCGFELRKQNVAFVSLWPGAVGTETVLDKFGGGAADTIDSENVPQRYQDKKKMLELFQKGETPEFAGQCIAALASDPDVMPMSGKILTTFDLGQKYGLQDAPGHAPMDMRSIKLGLLQGGYTWIAALTPGFVRVPKWLLSLVCIVTGATRGIGKGIALQLAEKGAKVYITGRTLDPVKGSKFGGSLKDTAREIEARGGTCIPIQCDHSEDAEIERLFDIVKRENDNRLDVLVNNAYSAANTIFNSMGVKFWDLPPSMWDEVNNVGLRNHYVCSVYAAKIMVQQKSGLIVNISSGGGLKYVFNCAYGIGKEACDRMAADCGFELRKFNVAFISLWPGFVGTETVLTNLSEALEKEPDDKRASTALENFSEGETPEFVGQCVSGLAVDPDIMKMSGKIVFTCDLARKYGLHDIEGHVPSDFTQFKFLLNMSGYKRLAAFVPGFLRFPKWILCIVGNKFY</sequence>